<dbReference type="EMBL" id="MKZQ01000013">
    <property type="protein sequence ID" value="PJN72170.1"/>
    <property type="molecule type" value="Genomic_DNA"/>
</dbReference>
<dbReference type="GeneID" id="66264115"/>
<evidence type="ECO:0000313" key="9">
    <source>
        <dbReference type="Proteomes" id="UP000194131"/>
    </source>
</evidence>
<evidence type="ECO:0000313" key="11">
    <source>
        <dbReference type="Proteomes" id="UP000596196"/>
    </source>
</evidence>
<dbReference type="Gene3D" id="3.10.180.10">
    <property type="entry name" value="2,3-Dihydroxybiphenyl 1,2-Dioxygenase, domain 1"/>
    <property type="match status" value="1"/>
</dbReference>
<dbReference type="Proteomes" id="UP000596196">
    <property type="component" value="Chromosome"/>
</dbReference>
<feature type="domain" description="Glyoxalase/fosfomycin resistance/dioxygenase" evidence="1">
    <location>
        <begin position="12"/>
        <end position="116"/>
    </location>
</feature>
<evidence type="ECO:0000313" key="5">
    <source>
        <dbReference type="EMBL" id="PJN72170.1"/>
    </source>
</evidence>
<dbReference type="Proteomes" id="UP000194131">
    <property type="component" value="Unassembled WGS sequence"/>
</dbReference>
<dbReference type="EMBL" id="LRPH01000042">
    <property type="protein sequence ID" value="KWU64812.1"/>
    <property type="molecule type" value="Genomic_DNA"/>
</dbReference>
<evidence type="ECO:0000313" key="4">
    <source>
        <dbReference type="EMBL" id="OSX91176.1"/>
    </source>
</evidence>
<accession>J8ID35</accession>
<reference evidence="2 7" key="1">
    <citation type="submission" date="2012-04" db="EMBL/GenBank/DDBJ databases">
        <title>The Genome Sequence of Bacillus cereus VD078.</title>
        <authorList>
            <consortium name="The Broad Institute Genome Sequencing Platform"/>
            <consortium name="The Broad Institute Genome Sequencing Center for Infectious Disease"/>
            <person name="Feldgarden M."/>
            <person name="Van der Auwera G.A."/>
            <person name="Mahillon J."/>
            <person name="Duprez V."/>
            <person name="Timmery S."/>
            <person name="Mattelet C."/>
            <person name="Dierick K."/>
            <person name="Sun M."/>
            <person name="Yu Z."/>
            <person name="Zhu L."/>
            <person name="Hu X."/>
            <person name="Shank E.B."/>
            <person name="Swiecicka I."/>
            <person name="Hansen B.M."/>
            <person name="Andrup L."/>
            <person name="Young S.K."/>
            <person name="Zeng Q."/>
            <person name="Gargeya S."/>
            <person name="Fitzgerald M."/>
            <person name="Haas B."/>
            <person name="Abouelleil A."/>
            <person name="Alvarado L."/>
            <person name="Arachchi H.M."/>
            <person name="Berlin A."/>
            <person name="Chapman S.B."/>
            <person name="Goldberg J."/>
            <person name="Griggs A."/>
            <person name="Gujja S."/>
            <person name="Hansen M."/>
            <person name="Howarth C."/>
            <person name="Imamovic A."/>
            <person name="Larimer J."/>
            <person name="McCowen C."/>
            <person name="Montmayeur A."/>
            <person name="Murphy C."/>
            <person name="Neiman D."/>
            <person name="Pearson M."/>
            <person name="Priest M."/>
            <person name="Roberts A."/>
            <person name="Saif S."/>
            <person name="Shea T."/>
            <person name="Sisk P."/>
            <person name="Sykes S."/>
            <person name="Wortman J."/>
            <person name="Nusbaum C."/>
            <person name="Birren B."/>
        </authorList>
    </citation>
    <scope>NUCLEOTIDE SEQUENCE [LARGE SCALE GENOMIC DNA]</scope>
    <source>
        <strain evidence="2 7">VD078</strain>
    </source>
</reference>
<evidence type="ECO:0000313" key="8">
    <source>
        <dbReference type="Proteomes" id="UP000065797"/>
    </source>
</evidence>
<dbReference type="InterPro" id="IPR004360">
    <property type="entry name" value="Glyas_Fos-R_dOase_dom"/>
</dbReference>
<evidence type="ECO:0000313" key="7">
    <source>
        <dbReference type="Proteomes" id="UP000006976"/>
    </source>
</evidence>
<evidence type="ECO:0000313" key="6">
    <source>
        <dbReference type="EMBL" id="QQA16775.1"/>
    </source>
</evidence>
<keyword evidence="11" id="KW-1185">Reference proteome</keyword>
<dbReference type="InterPro" id="IPR029068">
    <property type="entry name" value="Glyas_Bleomycin-R_OHBP_Dase"/>
</dbReference>
<dbReference type="Proteomes" id="UP000236165">
    <property type="component" value="Unassembled WGS sequence"/>
</dbReference>
<reference evidence="4 9" key="4">
    <citation type="submission" date="2016-12" db="EMBL/GenBank/DDBJ databases">
        <title>Genome Sequences of Twelve Sporeforming Bacillus Species Isolated from Foods.</title>
        <authorList>
            <person name="De Jong A."/>
            <person name="Holsappel S."/>
            <person name="Kuipers O.P."/>
        </authorList>
    </citation>
    <scope>NUCLEOTIDE SEQUENCE [LARGE SCALE GENOMIC DNA]</scope>
    <source>
        <strain evidence="4 9">S3E15</strain>
    </source>
</reference>
<evidence type="ECO:0000259" key="1">
    <source>
        <dbReference type="Pfam" id="PF00903"/>
    </source>
</evidence>
<dbReference type="EC" id="4.4.1.5" evidence="4"/>
<dbReference type="Proteomes" id="UP000006976">
    <property type="component" value="Unassembled WGS sequence"/>
</dbReference>
<evidence type="ECO:0000313" key="3">
    <source>
        <dbReference type="EMBL" id="KWU64812.1"/>
    </source>
</evidence>
<dbReference type="EMBL" id="CP065877">
    <property type="protein sequence ID" value="QQA16775.1"/>
    <property type="molecule type" value="Genomic_DNA"/>
</dbReference>
<dbReference type="RefSeq" id="WP_000398543.1">
    <property type="nucleotide sequence ID" value="NZ_CM125442.1"/>
</dbReference>
<dbReference type="PATRIC" id="fig|1405.14.peg.6017"/>
<dbReference type="OMA" id="VWYDADS"/>
<dbReference type="EMBL" id="MRWU01000012">
    <property type="protein sequence ID" value="OSX91176.1"/>
    <property type="molecule type" value="Genomic_DNA"/>
</dbReference>
<reference evidence="6 11" key="5">
    <citation type="submission" date="2020-12" db="EMBL/GenBank/DDBJ databases">
        <title>FDA dAtabase for Regulatory Grade micrObial Sequences (FDA-ARGOS): Supporting development and validation of Infectious Disease Dx tests.</title>
        <authorList>
            <person name="Nelson B."/>
            <person name="Plummer A."/>
            <person name="Tallon L."/>
            <person name="Sadzewicz L."/>
            <person name="Zhao X."/>
            <person name="Boylan J."/>
            <person name="Ott S."/>
            <person name="Bowen H."/>
            <person name="Vavikolanu K."/>
            <person name="Mehta A."/>
            <person name="Aluvathingal J."/>
            <person name="Nadendla S."/>
            <person name="Myers T."/>
            <person name="Yan Y."/>
            <person name="Sichtig H."/>
        </authorList>
    </citation>
    <scope>NUCLEOTIDE SEQUENCE [LARGE SCALE GENOMIC DNA]</scope>
    <source>
        <strain evidence="6 11">FDAARGOS_924</strain>
    </source>
</reference>
<evidence type="ECO:0000313" key="10">
    <source>
        <dbReference type="Proteomes" id="UP000236165"/>
    </source>
</evidence>
<dbReference type="GO" id="GO:0004462">
    <property type="term" value="F:lactoylglutathione lyase activity"/>
    <property type="evidence" value="ECO:0007669"/>
    <property type="project" value="UniProtKB-EC"/>
</dbReference>
<reference evidence="5 10" key="3">
    <citation type="submission" date="2016-10" db="EMBL/GenBank/DDBJ databases">
        <title>Genome Sequence of Bacillus weihenstephanensis GM6LP.</title>
        <authorList>
            <person name="Poehlein A."/>
            <person name="Wemheuer F."/>
            <person name="Hollensteiner J."/>
            <person name="Wemheuer B."/>
        </authorList>
    </citation>
    <scope>NUCLEOTIDE SEQUENCE [LARGE SCALE GENOMIC DNA]</scope>
    <source>
        <strain evidence="5 10">GM6LP</strain>
    </source>
</reference>
<evidence type="ECO:0000313" key="2">
    <source>
        <dbReference type="EMBL" id="EJR35386.1"/>
    </source>
</evidence>
<sequence>MEGITTCIVLESKNLKETLYFYEGILGFKPSKERPQLHVTGVWYDVGLTRICFVVNRNLRGREKVANSSCELITFSISDMEKVKRKLQFYKISFAEEQHADGVVITLYDPDCYKLQISSEA</sequence>
<dbReference type="KEGG" id="bmyo:BG05_5095"/>
<dbReference type="EMBL" id="AHEV01000030">
    <property type="protein sequence ID" value="EJR35386.1"/>
    <property type="molecule type" value="Genomic_DNA"/>
</dbReference>
<accession>A0A0B5SC39</accession>
<dbReference type="AlphaFoldDB" id="A0A0B5SC39"/>
<name>A0A0B5SC39_BACMY</name>
<dbReference type="Pfam" id="PF00903">
    <property type="entry name" value="Glyoxalase"/>
    <property type="match status" value="1"/>
</dbReference>
<accession>A0A084IXB0</accession>
<organism evidence="4 9">
    <name type="scientific">Bacillus mycoides</name>
    <dbReference type="NCBI Taxonomy" id="1405"/>
    <lineage>
        <taxon>Bacteria</taxon>
        <taxon>Bacillati</taxon>
        <taxon>Bacillota</taxon>
        <taxon>Bacilli</taxon>
        <taxon>Bacillales</taxon>
        <taxon>Bacillaceae</taxon>
        <taxon>Bacillus</taxon>
        <taxon>Bacillus cereus group</taxon>
    </lineage>
</organism>
<dbReference type="Proteomes" id="UP000065797">
    <property type="component" value="Unassembled WGS sequence"/>
</dbReference>
<protein>
    <submittedName>
        <fullName evidence="4">Lactoylglutathione lyase</fullName>
        <ecNumber evidence="4">4.4.1.5</ecNumber>
    </submittedName>
</protein>
<reference evidence="3 8" key="2">
    <citation type="submission" date="2016-01" db="EMBL/GenBank/DDBJ databases">
        <authorList>
            <person name="McClelland M."/>
            <person name="Jain A."/>
            <person name="Saraogi P."/>
            <person name="Mendelson R."/>
            <person name="Westerman R."/>
            <person name="SanMiguel P."/>
            <person name="Csonka L."/>
        </authorList>
    </citation>
    <scope>NUCLEOTIDE SEQUENCE [LARGE SCALE GENOMIC DNA]</scope>
    <source>
        <strain evidence="3 8">PE8-15</strain>
    </source>
</reference>
<proteinExistence type="predicted"/>
<gene>
    <name evidence="3" type="ORF">AWW70_11935</name>
    <name evidence="5" type="ORF">BACWE_09980</name>
    <name evidence="6" type="ORF">I6G81_04685</name>
    <name evidence="2" type="ORF">III_04545</name>
    <name evidence="4" type="ORF">S3E15_01207</name>
</gene>
<dbReference type="SUPFAM" id="SSF54593">
    <property type="entry name" value="Glyoxalase/Bleomycin resistance protein/Dihydroxybiphenyl dioxygenase"/>
    <property type="match status" value="1"/>
</dbReference>
<keyword evidence="4" id="KW-0456">Lyase</keyword>